<sequence length="180" mass="20183">MNSIPTSMLKTIFRKTSAGDQEILTRQLGLSAKQRRVLILIDGEKSIGALNRLVLAVDLLPAISRLKELELIQSEQNQQLEQIKIKPQPIQAPQTIQVQYLTAKPTLDSVRLNAIKALMIDSSESLLGVFGKTLVEKIKVLNDESELSSTITQWNLSLRESKKGQHHAEQYLEAIKTLMK</sequence>
<organism evidence="1 2">
    <name type="scientific">Deefgea tanakiae</name>
    <dbReference type="NCBI Taxonomy" id="2865840"/>
    <lineage>
        <taxon>Bacteria</taxon>
        <taxon>Pseudomonadati</taxon>
        <taxon>Pseudomonadota</taxon>
        <taxon>Betaproteobacteria</taxon>
        <taxon>Neisseriales</taxon>
        <taxon>Chitinibacteraceae</taxon>
        <taxon>Deefgea</taxon>
    </lineage>
</organism>
<dbReference type="EMBL" id="CP081150">
    <property type="protein sequence ID" value="QZA76683.1"/>
    <property type="molecule type" value="Genomic_DNA"/>
</dbReference>
<keyword evidence="2" id="KW-1185">Reference proteome</keyword>
<name>A0ABX8Z271_9NEIS</name>
<proteinExistence type="predicted"/>
<accession>A0ABX8Z271</accession>
<reference evidence="1 2" key="1">
    <citation type="submission" date="2021-08" db="EMBL/GenBank/DDBJ databases">
        <title>complete genome sequencing of Deefgea sp. D25.</title>
        <authorList>
            <person name="Bae J.-W."/>
            <person name="Gim D.-H."/>
        </authorList>
    </citation>
    <scope>NUCLEOTIDE SEQUENCE [LARGE SCALE GENOMIC DNA]</scope>
    <source>
        <strain evidence="1 2">D25</strain>
    </source>
</reference>
<evidence type="ECO:0000313" key="2">
    <source>
        <dbReference type="Proteomes" id="UP000825679"/>
    </source>
</evidence>
<protein>
    <submittedName>
        <fullName evidence="1">Uncharacterized protein</fullName>
    </submittedName>
</protein>
<gene>
    <name evidence="1" type="ORF">K4H28_10110</name>
</gene>
<dbReference type="Proteomes" id="UP000825679">
    <property type="component" value="Chromosome"/>
</dbReference>
<evidence type="ECO:0000313" key="1">
    <source>
        <dbReference type="EMBL" id="QZA76683.1"/>
    </source>
</evidence>
<dbReference type="RefSeq" id="WP_221005087.1">
    <property type="nucleotide sequence ID" value="NZ_CP081150.1"/>
</dbReference>